<dbReference type="CDD" id="cd06583">
    <property type="entry name" value="PGRP"/>
    <property type="match status" value="1"/>
</dbReference>
<dbReference type="InterPro" id="IPR025282">
    <property type="entry name" value="DUF4214"/>
</dbReference>
<organism evidence="5 6">
    <name type="scientific">Xylanimonas allomyrinae</name>
    <dbReference type="NCBI Taxonomy" id="2509459"/>
    <lineage>
        <taxon>Bacteria</taxon>
        <taxon>Bacillati</taxon>
        <taxon>Actinomycetota</taxon>
        <taxon>Actinomycetes</taxon>
        <taxon>Micrococcales</taxon>
        <taxon>Promicromonosporaceae</taxon>
        <taxon>Xylanimonas</taxon>
    </lineage>
</organism>
<reference evidence="5 6" key="1">
    <citation type="submission" date="2019-01" db="EMBL/GenBank/DDBJ databases">
        <title>Genome sequencing of strain 2JSPR-7.</title>
        <authorList>
            <person name="Heo J."/>
            <person name="Kim S.-J."/>
            <person name="Kim J.-S."/>
            <person name="Hong S.-B."/>
            <person name="Kwon S.-W."/>
        </authorList>
    </citation>
    <scope>NUCLEOTIDE SEQUENCE [LARGE SCALE GENOMIC DNA]</scope>
    <source>
        <strain evidence="5 6">2JSPR-7</strain>
    </source>
</reference>
<dbReference type="InterPro" id="IPR002502">
    <property type="entry name" value="Amidase_domain"/>
</dbReference>
<keyword evidence="6" id="KW-1185">Reference proteome</keyword>
<dbReference type="Proteomes" id="UP000291758">
    <property type="component" value="Chromosome"/>
</dbReference>
<dbReference type="GO" id="GO:0008270">
    <property type="term" value="F:zinc ion binding"/>
    <property type="evidence" value="ECO:0007669"/>
    <property type="project" value="InterPro"/>
</dbReference>
<dbReference type="PANTHER" id="PTHR11022:SF41">
    <property type="entry name" value="PEPTIDOGLYCAN-RECOGNITION PROTEIN LC-RELATED"/>
    <property type="match status" value="1"/>
</dbReference>
<evidence type="ECO:0000256" key="1">
    <source>
        <dbReference type="ARBA" id="ARBA00007553"/>
    </source>
</evidence>
<evidence type="ECO:0000259" key="3">
    <source>
        <dbReference type="SMART" id="SM00644"/>
    </source>
</evidence>
<proteinExistence type="inferred from homology"/>
<dbReference type="Pfam" id="PF01510">
    <property type="entry name" value="Amidase_2"/>
    <property type="match status" value="1"/>
</dbReference>
<feature type="domain" description="Peptidoglycan recognition protein family" evidence="4">
    <location>
        <begin position="260"/>
        <end position="407"/>
    </location>
</feature>
<feature type="domain" description="N-acetylmuramoyl-L-alanine amidase" evidence="3">
    <location>
        <begin position="271"/>
        <end position="436"/>
    </location>
</feature>
<sequence>MVVLALTFTGCAPGEVSGSGDRWILGRPVAGVSAALAYQAPEEAPTITEIPLEVPDDVAAVLDGEQPESPTPTPGASGPVDIVPDVLSAEPEAEVEVPDAGAALQLDTVDESSRVAGAAVVPDSTFQTVAVTWPLDAQATPELQARVRSSIDGEWGEWFALEADDHAPDAGTPDEQQETRAGTESVHVGEADAVQVATVGPADGSPLAPDVQLTLIGSPEPTVIDGARARDAVNRSAEPGAATSAVFTTERSVQQAAARPAVVTRAQWGAAPPTCSMPNAARLVGGVVHHTAGSNNYATQAAAMTQIRNDQAYHIKTRGWCDLGYNFVVDKWGNIYEGRAGSMDAAVIGVHAGGFNTGTVGVSVLGTFSTVAMPQEAVYAVGRILGWKLGLAGVNPAGSISYTTGGGENSRYPAGSTVNLRTIFGHRDVAYTECPGNVGYTQLEAIRAVAAANLGSTVSPEEAAALVRALYQDLLGRDVDPSGLATWTDLLMSGRSQSELVRTLTSSTEYRTLRVVQAYREVLRREPDPHYVDWVRWIQEGVYTVDEVQFVFYRTEEFYLQGGANPTDYVKHMYRVMLNREASAWEIAYWTDQIAHYGVVPATAGVWFSLEAAMIRAGKYYQTFLDRAPDPVGLDDWAHVMLASGEGAVREGIAGSVEYRNLALSHSGA</sequence>
<dbReference type="GO" id="GO:0008745">
    <property type="term" value="F:N-acetylmuramoyl-L-alanine amidase activity"/>
    <property type="evidence" value="ECO:0007669"/>
    <property type="project" value="InterPro"/>
</dbReference>
<dbReference type="Pfam" id="PF13946">
    <property type="entry name" value="DUF4214"/>
    <property type="match status" value="1"/>
</dbReference>
<dbReference type="InterPro" id="IPR006619">
    <property type="entry name" value="PGRP_domain_met/bac"/>
</dbReference>
<dbReference type="Gene3D" id="3.40.80.10">
    <property type="entry name" value="Peptidoglycan recognition protein-like"/>
    <property type="match status" value="1"/>
</dbReference>
<feature type="region of interest" description="Disordered" evidence="2">
    <location>
        <begin position="165"/>
        <end position="184"/>
    </location>
</feature>
<protein>
    <submittedName>
        <fullName evidence="5">DUF4214 domain-containing protein</fullName>
    </submittedName>
</protein>
<dbReference type="GO" id="GO:0009253">
    <property type="term" value="P:peptidoglycan catabolic process"/>
    <property type="evidence" value="ECO:0007669"/>
    <property type="project" value="InterPro"/>
</dbReference>
<evidence type="ECO:0000313" key="5">
    <source>
        <dbReference type="EMBL" id="QAY63409.1"/>
    </source>
</evidence>
<dbReference type="OrthoDB" id="514320at2"/>
<gene>
    <name evidence="5" type="ORF">ET495_09260</name>
</gene>
<evidence type="ECO:0000313" key="6">
    <source>
        <dbReference type="Proteomes" id="UP000291758"/>
    </source>
</evidence>
<dbReference type="KEGG" id="xyl:ET495_09260"/>
<name>A0A4P6EPV3_9MICO</name>
<dbReference type="PANTHER" id="PTHR11022">
    <property type="entry name" value="PEPTIDOGLYCAN RECOGNITION PROTEIN"/>
    <property type="match status" value="1"/>
</dbReference>
<dbReference type="AlphaFoldDB" id="A0A4P6EPV3"/>
<dbReference type="SMART" id="SM00701">
    <property type="entry name" value="PGRP"/>
    <property type="match status" value="1"/>
</dbReference>
<comment type="similarity">
    <text evidence="1">Belongs to the N-acetylmuramoyl-L-alanine amidase 2 family.</text>
</comment>
<dbReference type="EMBL" id="CP035495">
    <property type="protein sequence ID" value="QAY63409.1"/>
    <property type="molecule type" value="Genomic_DNA"/>
</dbReference>
<dbReference type="InterPro" id="IPR038255">
    <property type="entry name" value="PBS_linker_sf"/>
</dbReference>
<dbReference type="SMART" id="SM00644">
    <property type="entry name" value="Ami_2"/>
    <property type="match status" value="1"/>
</dbReference>
<evidence type="ECO:0000259" key="4">
    <source>
        <dbReference type="SMART" id="SM00701"/>
    </source>
</evidence>
<dbReference type="RefSeq" id="WP_129204480.1">
    <property type="nucleotide sequence ID" value="NZ_CP035495.1"/>
</dbReference>
<dbReference type="InterPro" id="IPR015510">
    <property type="entry name" value="PGRP"/>
</dbReference>
<dbReference type="InterPro" id="IPR036505">
    <property type="entry name" value="Amidase/PGRP_sf"/>
</dbReference>
<dbReference type="SUPFAM" id="SSF55846">
    <property type="entry name" value="N-acetylmuramoyl-L-alanine amidase-like"/>
    <property type="match status" value="1"/>
</dbReference>
<accession>A0A4P6EPV3</accession>
<evidence type="ECO:0000256" key="2">
    <source>
        <dbReference type="SAM" id="MobiDB-lite"/>
    </source>
</evidence>
<dbReference type="Gene3D" id="1.10.3130.20">
    <property type="entry name" value="Phycobilisome linker domain"/>
    <property type="match status" value="1"/>
</dbReference>